<feature type="compositionally biased region" description="Polar residues" evidence="1">
    <location>
        <begin position="355"/>
        <end position="370"/>
    </location>
</feature>
<protein>
    <recommendedName>
        <fullName evidence="5">Transmembrane protein</fullName>
    </recommendedName>
</protein>
<evidence type="ECO:0000313" key="3">
    <source>
        <dbReference type="EMBL" id="EMC93377.1"/>
    </source>
</evidence>
<dbReference type="HOGENOM" id="CLU_341301_0_0_1"/>
<reference evidence="3 4" key="1">
    <citation type="journal article" date="2012" name="PLoS Pathog.">
        <title>Diverse lifestyles and strategies of plant pathogenesis encoded in the genomes of eighteen Dothideomycetes fungi.</title>
        <authorList>
            <person name="Ohm R.A."/>
            <person name="Feau N."/>
            <person name="Henrissat B."/>
            <person name="Schoch C.L."/>
            <person name="Horwitz B.A."/>
            <person name="Barry K.W."/>
            <person name="Condon B.J."/>
            <person name="Copeland A.C."/>
            <person name="Dhillon B."/>
            <person name="Glaser F."/>
            <person name="Hesse C.N."/>
            <person name="Kosti I."/>
            <person name="LaButti K."/>
            <person name="Lindquist E.A."/>
            <person name="Lucas S."/>
            <person name="Salamov A.A."/>
            <person name="Bradshaw R.E."/>
            <person name="Ciuffetti L."/>
            <person name="Hamelin R.C."/>
            <person name="Kema G.H.J."/>
            <person name="Lawrence C."/>
            <person name="Scott J.A."/>
            <person name="Spatafora J.W."/>
            <person name="Turgeon B.G."/>
            <person name="de Wit P.J.G.M."/>
            <person name="Zhong S."/>
            <person name="Goodwin S.B."/>
            <person name="Grigoriev I.V."/>
        </authorList>
    </citation>
    <scope>NUCLEOTIDE SEQUENCE [LARGE SCALE GENOMIC DNA]</scope>
    <source>
        <strain evidence="3 4">UAMH 10762</strain>
    </source>
</reference>
<keyword evidence="2" id="KW-1133">Transmembrane helix</keyword>
<feature type="compositionally biased region" description="Polar residues" evidence="1">
    <location>
        <begin position="701"/>
        <end position="714"/>
    </location>
</feature>
<feature type="region of interest" description="Disordered" evidence="1">
    <location>
        <begin position="670"/>
        <end position="715"/>
    </location>
</feature>
<accession>M2LGY4</accession>
<dbReference type="EMBL" id="KB445560">
    <property type="protein sequence ID" value="EMC93377.1"/>
    <property type="molecule type" value="Genomic_DNA"/>
</dbReference>
<keyword evidence="4" id="KW-1185">Reference proteome</keyword>
<feature type="compositionally biased region" description="Low complexity" evidence="1">
    <location>
        <begin position="683"/>
        <end position="692"/>
    </location>
</feature>
<feature type="compositionally biased region" description="Basic and acidic residues" evidence="1">
    <location>
        <begin position="670"/>
        <end position="682"/>
    </location>
</feature>
<evidence type="ECO:0000313" key="4">
    <source>
        <dbReference type="Proteomes" id="UP000011761"/>
    </source>
</evidence>
<feature type="transmembrane region" description="Helical" evidence="2">
    <location>
        <begin position="31"/>
        <end position="54"/>
    </location>
</feature>
<dbReference type="RefSeq" id="XP_007679550.1">
    <property type="nucleotide sequence ID" value="XM_007681360.1"/>
</dbReference>
<dbReference type="KEGG" id="bcom:BAUCODRAFT_238816"/>
<name>M2LGY4_BAUPA</name>
<feature type="region of interest" description="Disordered" evidence="1">
    <location>
        <begin position="348"/>
        <end position="370"/>
    </location>
</feature>
<feature type="region of interest" description="Disordered" evidence="1">
    <location>
        <begin position="462"/>
        <end position="485"/>
    </location>
</feature>
<keyword evidence="2" id="KW-0812">Transmembrane</keyword>
<proteinExistence type="predicted"/>
<gene>
    <name evidence="3" type="ORF">BAUCODRAFT_238816</name>
</gene>
<sequence>MLILISHDMANVVDRIADCIALLGRFLLEHAVLVVALWLCLASLCTMLAAIAWIQLFNRVLDITATLVRQYYLDLPFAPENVSNAAKVSGIVQAQMREETVAPEVELLPAGKKLSDLPPPSCFTFSDNTLFGTCARCPSTVTDVVQRFQDAQHILDTNVVAKRPQNDSSSGRHFGNGRPPENGAASRPPLPLSNANTWTFTPEQLAEAASFAEYTSQPRNVRRIDRNPFPDFAAVPVPAVPIEAATKRTGATQHGGAVGSHARKKDGHQHTVAAQTSGFSNLIQPVKPVEKRSTVGLSKLYSSSDPAPHLRKQMVAKEIKSSIPKATTMTDAMNGASQNKFTVLASPARSDDTKTAGTQGCTEPVQSDSTTVASDAIMSGTNGGQVNVTDITDNAVHASEPPADLSGSVTIEKDAPFTVIAEKVAEYAVETVESARSEGPPPSPRPVRITISVDELLAMRKALRSPDTGENPSSDSGCAPRMMGQRPGSYVACVQTHDAAVIEPAVPAHPQKASSPDSLCATEASSLPASAAPSAFGSPFASATTSQRCKTLLDHTEMLVDDLLRLDTDPVWTAPRPANDHAMAPIKADAHSMERPETSSRDKNNMDETKQGRSNRVLAKLQAAEFDLEERDPACDQRTPKDEKGAVAPHLIIDEPMDAGLYGQECKADEHELVRERERETESTSTLQSQVEVGVGETAPPQASSTTSLSTYPTNKPEPEFFQILSSAATDGDPIGDPKQLDLRRKAQVALERFEDCFKALTTPHGEGRQDPNTVHKARMAQLERARFFYQKRREALKTEYAEDEFLQWALPEVRELPSVPEKWLEKKGRK</sequence>
<feature type="region of interest" description="Disordered" evidence="1">
    <location>
        <begin position="575"/>
        <end position="616"/>
    </location>
</feature>
<feature type="region of interest" description="Disordered" evidence="1">
    <location>
        <begin position="158"/>
        <end position="196"/>
    </location>
</feature>
<dbReference type="GeneID" id="19110094"/>
<dbReference type="AlphaFoldDB" id="M2LGY4"/>
<feature type="compositionally biased region" description="Basic and acidic residues" evidence="1">
    <location>
        <begin position="588"/>
        <end position="611"/>
    </location>
</feature>
<feature type="region of interest" description="Disordered" evidence="1">
    <location>
        <begin position="248"/>
        <end position="270"/>
    </location>
</feature>
<organism evidence="3 4">
    <name type="scientific">Baudoinia panamericana (strain UAMH 10762)</name>
    <name type="common">Angels' share fungus</name>
    <name type="synonym">Baudoinia compniacensis (strain UAMH 10762)</name>
    <dbReference type="NCBI Taxonomy" id="717646"/>
    <lineage>
        <taxon>Eukaryota</taxon>
        <taxon>Fungi</taxon>
        <taxon>Dikarya</taxon>
        <taxon>Ascomycota</taxon>
        <taxon>Pezizomycotina</taxon>
        <taxon>Dothideomycetes</taxon>
        <taxon>Dothideomycetidae</taxon>
        <taxon>Mycosphaerellales</taxon>
        <taxon>Teratosphaeriaceae</taxon>
        <taxon>Baudoinia</taxon>
    </lineage>
</organism>
<keyword evidence="2" id="KW-0472">Membrane</keyword>
<evidence type="ECO:0000256" key="2">
    <source>
        <dbReference type="SAM" id="Phobius"/>
    </source>
</evidence>
<evidence type="ECO:0000256" key="1">
    <source>
        <dbReference type="SAM" id="MobiDB-lite"/>
    </source>
</evidence>
<evidence type="ECO:0008006" key="5">
    <source>
        <dbReference type="Google" id="ProtNLM"/>
    </source>
</evidence>
<dbReference type="Proteomes" id="UP000011761">
    <property type="component" value="Unassembled WGS sequence"/>
</dbReference>